<dbReference type="Pfam" id="PF00271">
    <property type="entry name" value="Helicase_C"/>
    <property type="match status" value="1"/>
</dbReference>
<protein>
    <recommendedName>
        <fullName evidence="7">DNA 3'-5' helicase</fullName>
        <ecNumber evidence="7">5.6.2.4</ecNumber>
    </recommendedName>
</protein>
<evidence type="ECO:0000259" key="8">
    <source>
        <dbReference type="PROSITE" id="PS51192"/>
    </source>
</evidence>
<dbReference type="AlphaFoldDB" id="A0A5J4YQX5"/>
<dbReference type="GO" id="GO:0005694">
    <property type="term" value="C:chromosome"/>
    <property type="evidence" value="ECO:0007669"/>
    <property type="project" value="TreeGrafter"/>
</dbReference>
<evidence type="ECO:0000256" key="7">
    <source>
        <dbReference type="ARBA" id="ARBA00034808"/>
    </source>
</evidence>
<evidence type="ECO:0000256" key="3">
    <source>
        <dbReference type="ARBA" id="ARBA00022801"/>
    </source>
</evidence>
<reference evidence="11" key="1">
    <citation type="journal article" date="2019" name="Nat. Commun.">
        <title>Expansion of phycobilisome linker gene families in mesophilic red algae.</title>
        <authorList>
            <person name="Lee J."/>
            <person name="Kim D."/>
            <person name="Bhattacharya D."/>
            <person name="Yoon H.S."/>
        </authorList>
    </citation>
    <scope>NUCLEOTIDE SEQUENCE [LARGE SCALE GENOMIC DNA]</scope>
    <source>
        <strain evidence="11">CCMP 1328</strain>
    </source>
</reference>
<feature type="domain" description="Helicase C-terminal" evidence="9">
    <location>
        <begin position="336"/>
        <end position="488"/>
    </location>
</feature>
<dbReference type="InterPro" id="IPR029491">
    <property type="entry name" value="Helicase_HTH"/>
</dbReference>
<dbReference type="CDD" id="cd17920">
    <property type="entry name" value="DEXHc_RecQ"/>
    <property type="match status" value="1"/>
</dbReference>
<evidence type="ECO:0000256" key="2">
    <source>
        <dbReference type="ARBA" id="ARBA00022741"/>
    </source>
</evidence>
<dbReference type="EC" id="5.6.2.4" evidence="7"/>
<dbReference type="SUPFAM" id="SSF52540">
    <property type="entry name" value="P-loop containing nucleoside triphosphate hydrolases"/>
    <property type="match status" value="1"/>
</dbReference>
<comment type="similarity">
    <text evidence="1">Belongs to the helicase family. RecQ subfamily.</text>
</comment>
<organism evidence="10 11">
    <name type="scientific">Porphyridium purpureum</name>
    <name type="common">Red alga</name>
    <name type="synonym">Porphyridium cruentum</name>
    <dbReference type="NCBI Taxonomy" id="35688"/>
    <lineage>
        <taxon>Eukaryota</taxon>
        <taxon>Rhodophyta</taxon>
        <taxon>Bangiophyceae</taxon>
        <taxon>Porphyridiales</taxon>
        <taxon>Porphyridiaceae</taxon>
        <taxon>Porphyridium</taxon>
    </lineage>
</organism>
<name>A0A5J4YQX5_PORPP</name>
<evidence type="ECO:0000256" key="6">
    <source>
        <dbReference type="ARBA" id="ARBA00034617"/>
    </source>
</evidence>
<feature type="domain" description="Helicase ATP-binding" evidence="8">
    <location>
        <begin position="118"/>
        <end position="309"/>
    </location>
</feature>
<keyword evidence="5" id="KW-0067">ATP-binding</keyword>
<dbReference type="GO" id="GO:0005737">
    <property type="term" value="C:cytoplasm"/>
    <property type="evidence" value="ECO:0007669"/>
    <property type="project" value="TreeGrafter"/>
</dbReference>
<sequence>MAVVRIPACLRRLCALHRPWTRPMAEYDWSDEYDAAMLSVDLDACTPERRHQVAPVPAFEKGNVEMKALDGKPRVPLETSPCRASPADIACGYTDAQLEAELKRLFGYSFRGNQLDTVKHVLMGDDVNVLWATGSGKSICYQFPALLTGKISVVVTPLISLMEDQCISLNNRMQDIFGRDVACFLGSGQTDKSIEARALRGDFLLVFVTPEKMCGTDVSMPFAEALARNLGNLGTSASSWQQSRIGWIAVDESHCVSEWGHDFRPAYRRLGEMRSNMALSTVPIIALTATATPSVTADIVRCLKMREACLYESRRSADRSNLSIKIRSFKGESDLAPYELIKTSAESGASRGKIPSTIVYCPTRNMVENTATQLQSMGVNAVAYHSSLDTAQKSRHHRDFLTGKVPVIVATIAFGMGIDKPDIRRVVHIKAPKSIEEYYQQIGRAGRDGLASECVLFYQSSLLAEYSTSFYTQTKSAQGLESHTRALKAMAAFCTQRSCRRAALLDYFGEVSRSKACSNCDVCEAHRSSNAGTSMHANVDLMLEAHCIVSALSTLGANSEYGATTVTKLMEFLTSARNAKASVLIRKYGSKEAIKQALFSSMHNVMSSLVQEGYVESVVKRMEMAGHAKFERSWTAYYLNSNKRGTAALAADQTCNLVKLMLAVPESVRDAQLVLAREADARRKRTRDELEADAVDLAQVPVEELEQGRGPWIEWHRAMRALRQRGLHAAADAKEGVLAAIERWRNTYAEQHGMAPGSVLSEALVRHIALRQVDLRAPSSEAELIEMGVRVRGGAAALADAMKAYARTVPSTETVPGSARVLDGLAVDGIAFDTSRASVPSDELESGDGPWLRFHRRVRALREKSCHAHADAYEARLAVIVGWRERQNQTKHCVNLSDALACAIALRQISDAGALEHLGVCGTVDENHASAAESLSATLCAYERLRVSGLGRTSPGANGNNGVGDSKMLGATPSGCRTMRVPEHLVHTRPGAKPWHFARVRKSKGLASYQISYDMYMKEGKTMQVIAAVRSVQPRTVLGHLLQSMSEHGCELPLGRVVQEARSASATALRLEPPLAYEWELVQDAAHRAFPHAPDRNPALTLQPSECTVAAIGRHVDDPYGMCAVVFDTSRDYGTLSEEELVVRSFWSMKIECLHPFGLPHLARTLVDSLHHRRSGKRKIKPERTA</sequence>
<dbReference type="PANTHER" id="PTHR13710:SF120">
    <property type="entry name" value="BIFUNCTIONAL 3'-5' EXONUCLEASE_ATP-DEPENDENT HELICASE WRN"/>
    <property type="match status" value="1"/>
</dbReference>
<dbReference type="Pfam" id="PF00270">
    <property type="entry name" value="DEAD"/>
    <property type="match status" value="1"/>
</dbReference>
<dbReference type="InterPro" id="IPR032284">
    <property type="entry name" value="RecQ_Zn-bd"/>
</dbReference>
<dbReference type="PANTHER" id="PTHR13710">
    <property type="entry name" value="DNA HELICASE RECQ FAMILY MEMBER"/>
    <property type="match status" value="1"/>
</dbReference>
<dbReference type="Gene3D" id="3.40.50.300">
    <property type="entry name" value="P-loop containing nucleotide triphosphate hydrolases"/>
    <property type="match status" value="2"/>
</dbReference>
<evidence type="ECO:0000313" key="10">
    <source>
        <dbReference type="EMBL" id="KAA8493192.1"/>
    </source>
</evidence>
<dbReference type="InterPro" id="IPR036388">
    <property type="entry name" value="WH-like_DNA-bd_sf"/>
</dbReference>
<dbReference type="NCBIfam" id="TIGR00614">
    <property type="entry name" value="recQ_fam"/>
    <property type="match status" value="1"/>
</dbReference>
<evidence type="ECO:0000256" key="1">
    <source>
        <dbReference type="ARBA" id="ARBA00005446"/>
    </source>
</evidence>
<keyword evidence="2" id="KW-0547">Nucleotide-binding</keyword>
<dbReference type="InterPro" id="IPR014001">
    <property type="entry name" value="Helicase_ATP-bd"/>
</dbReference>
<dbReference type="InterPro" id="IPR011545">
    <property type="entry name" value="DEAD/DEAH_box_helicase_dom"/>
</dbReference>
<evidence type="ECO:0000256" key="5">
    <source>
        <dbReference type="ARBA" id="ARBA00022840"/>
    </source>
</evidence>
<dbReference type="Pfam" id="PF16124">
    <property type="entry name" value="RecQ_Zn_bind"/>
    <property type="match status" value="1"/>
</dbReference>
<proteinExistence type="inferred from homology"/>
<evidence type="ECO:0000313" key="11">
    <source>
        <dbReference type="Proteomes" id="UP000324585"/>
    </source>
</evidence>
<dbReference type="Proteomes" id="UP000324585">
    <property type="component" value="Unassembled WGS sequence"/>
</dbReference>
<comment type="catalytic activity">
    <reaction evidence="6">
        <text>Couples ATP hydrolysis with the unwinding of duplex DNA by translocating in the 3'-5' direction.</text>
        <dbReference type="EC" id="5.6.2.4"/>
    </reaction>
</comment>
<dbReference type="OrthoDB" id="10261556at2759"/>
<comment type="caution">
    <text evidence="10">The sequence shown here is derived from an EMBL/GenBank/DDBJ whole genome shotgun (WGS) entry which is preliminary data.</text>
</comment>
<dbReference type="PROSITE" id="PS51194">
    <property type="entry name" value="HELICASE_CTER"/>
    <property type="match status" value="1"/>
</dbReference>
<dbReference type="SMART" id="SM00487">
    <property type="entry name" value="DEXDc"/>
    <property type="match status" value="1"/>
</dbReference>
<gene>
    <name evidence="10" type="ORF">FVE85_8637</name>
</gene>
<dbReference type="Gene3D" id="1.10.10.10">
    <property type="entry name" value="Winged helix-like DNA-binding domain superfamily/Winged helix DNA-binding domain"/>
    <property type="match status" value="1"/>
</dbReference>
<dbReference type="GO" id="GO:0000724">
    <property type="term" value="P:double-strand break repair via homologous recombination"/>
    <property type="evidence" value="ECO:0007669"/>
    <property type="project" value="TreeGrafter"/>
</dbReference>
<accession>A0A5J4YQX5</accession>
<evidence type="ECO:0000256" key="4">
    <source>
        <dbReference type="ARBA" id="ARBA00022806"/>
    </source>
</evidence>
<dbReference type="PROSITE" id="PS51192">
    <property type="entry name" value="HELICASE_ATP_BIND_1"/>
    <property type="match status" value="1"/>
</dbReference>
<keyword evidence="3" id="KW-0378">Hydrolase</keyword>
<dbReference type="InterPro" id="IPR004589">
    <property type="entry name" value="DNA_helicase_ATP-dep_RecQ"/>
</dbReference>
<dbReference type="GO" id="GO:0005634">
    <property type="term" value="C:nucleus"/>
    <property type="evidence" value="ECO:0007669"/>
    <property type="project" value="TreeGrafter"/>
</dbReference>
<evidence type="ECO:0000259" key="9">
    <source>
        <dbReference type="PROSITE" id="PS51194"/>
    </source>
</evidence>
<dbReference type="GO" id="GO:0003676">
    <property type="term" value="F:nucleic acid binding"/>
    <property type="evidence" value="ECO:0007669"/>
    <property type="project" value="InterPro"/>
</dbReference>
<dbReference type="GO" id="GO:0005524">
    <property type="term" value="F:ATP binding"/>
    <property type="evidence" value="ECO:0007669"/>
    <property type="project" value="UniProtKB-KW"/>
</dbReference>
<dbReference type="InterPro" id="IPR027417">
    <property type="entry name" value="P-loop_NTPase"/>
</dbReference>
<dbReference type="GO" id="GO:0016787">
    <property type="term" value="F:hydrolase activity"/>
    <property type="evidence" value="ECO:0007669"/>
    <property type="project" value="UniProtKB-KW"/>
</dbReference>
<keyword evidence="11" id="KW-1185">Reference proteome</keyword>
<dbReference type="EMBL" id="VRMN01000007">
    <property type="protein sequence ID" value="KAA8493192.1"/>
    <property type="molecule type" value="Genomic_DNA"/>
</dbReference>
<dbReference type="GO" id="GO:0009378">
    <property type="term" value="F:four-way junction helicase activity"/>
    <property type="evidence" value="ECO:0007669"/>
    <property type="project" value="TreeGrafter"/>
</dbReference>
<keyword evidence="4 10" id="KW-0347">Helicase</keyword>
<dbReference type="Pfam" id="PF14493">
    <property type="entry name" value="HTH_40"/>
    <property type="match status" value="1"/>
</dbReference>
<dbReference type="InterPro" id="IPR001650">
    <property type="entry name" value="Helicase_C-like"/>
</dbReference>
<dbReference type="GO" id="GO:0043138">
    <property type="term" value="F:3'-5' DNA helicase activity"/>
    <property type="evidence" value="ECO:0007669"/>
    <property type="project" value="UniProtKB-EC"/>
</dbReference>
<dbReference type="SMART" id="SM00490">
    <property type="entry name" value="HELICc"/>
    <property type="match status" value="1"/>
</dbReference>